<dbReference type="InterPro" id="IPR036514">
    <property type="entry name" value="SGNH_hydro_sf"/>
</dbReference>
<proteinExistence type="inferred from homology"/>
<evidence type="ECO:0000313" key="4">
    <source>
        <dbReference type="Proteomes" id="UP000324705"/>
    </source>
</evidence>
<feature type="chain" id="PRO_5040389116" description="GDSL esterase/lipase" evidence="2">
    <location>
        <begin position="22"/>
        <end position="271"/>
    </location>
</feature>
<dbReference type="Gramene" id="TRITD7Bv1G142180.5">
    <property type="protein sequence ID" value="TRITD7Bv1G142180.5"/>
    <property type="gene ID" value="TRITD7Bv1G142180"/>
</dbReference>
<dbReference type="CDD" id="cd01837">
    <property type="entry name" value="SGNH_plant_lipase_like"/>
    <property type="match status" value="1"/>
</dbReference>
<reference evidence="3 4" key="1">
    <citation type="submission" date="2017-09" db="EMBL/GenBank/DDBJ databases">
        <authorList>
            <consortium name="International Durum Wheat Genome Sequencing Consortium (IDWGSC)"/>
            <person name="Milanesi L."/>
        </authorList>
    </citation>
    <scope>NUCLEOTIDE SEQUENCE [LARGE SCALE GENOMIC DNA]</scope>
    <source>
        <strain evidence="4">cv. Svevo</strain>
    </source>
</reference>
<dbReference type="InterPro" id="IPR001087">
    <property type="entry name" value="GDSL"/>
</dbReference>
<name>A0A9R1A4D0_TRITD</name>
<dbReference type="PANTHER" id="PTHR45642">
    <property type="entry name" value="GDSL ESTERASE/LIPASE EXL3"/>
    <property type="match status" value="1"/>
</dbReference>
<keyword evidence="2" id="KW-0732">Signal</keyword>
<evidence type="ECO:0008006" key="5">
    <source>
        <dbReference type="Google" id="ProtNLM"/>
    </source>
</evidence>
<dbReference type="Gene3D" id="3.40.50.1110">
    <property type="entry name" value="SGNH hydrolase"/>
    <property type="match status" value="1"/>
</dbReference>
<dbReference type="InterPro" id="IPR035669">
    <property type="entry name" value="SGNH_plant_lipase-like"/>
</dbReference>
<gene>
    <name evidence="3" type="ORF">TRITD_7Bv1G142180</name>
</gene>
<sequence>MPGHALLSSMLLVVMAHLSRADGAVGTGKSKISAVFMFGDSIVDPGNNNNRLTEARANFPPYGQDFPGGKATGRFSNGRVPGDMLDSKLGVKEFLPPYNGDDLELSDLLTGVAFASGGSGYDPLTSIPATATSSTGQLELFLEYKEKLKTLVGEEEATRVISEGIYFTAMGANDIANNYFSIPLRRHQYDLPSYVNFLISSAKLNDFGAKRIGFFGIPPIGCCPSQRKHGSRECDTLQNQAAELFNSGIEKEIERLNAERNVHDSRFQGGN</sequence>
<comment type="similarity">
    <text evidence="1">Belongs to the 'GDSL' lipolytic enzyme family.</text>
</comment>
<dbReference type="PANTHER" id="PTHR45642:SF71">
    <property type="entry name" value="GDSL ESTERASE_LIPASE"/>
    <property type="match status" value="1"/>
</dbReference>
<dbReference type="AlphaFoldDB" id="A0A9R1A4D0"/>
<evidence type="ECO:0000256" key="2">
    <source>
        <dbReference type="SAM" id="SignalP"/>
    </source>
</evidence>
<evidence type="ECO:0000313" key="3">
    <source>
        <dbReference type="EMBL" id="VAI89332.1"/>
    </source>
</evidence>
<protein>
    <recommendedName>
        <fullName evidence="5">GDSL esterase/lipase</fullName>
    </recommendedName>
</protein>
<organism evidence="3 4">
    <name type="scientific">Triticum turgidum subsp. durum</name>
    <name type="common">Durum wheat</name>
    <name type="synonym">Triticum durum</name>
    <dbReference type="NCBI Taxonomy" id="4567"/>
    <lineage>
        <taxon>Eukaryota</taxon>
        <taxon>Viridiplantae</taxon>
        <taxon>Streptophyta</taxon>
        <taxon>Embryophyta</taxon>
        <taxon>Tracheophyta</taxon>
        <taxon>Spermatophyta</taxon>
        <taxon>Magnoliopsida</taxon>
        <taxon>Liliopsida</taxon>
        <taxon>Poales</taxon>
        <taxon>Poaceae</taxon>
        <taxon>BOP clade</taxon>
        <taxon>Pooideae</taxon>
        <taxon>Triticodae</taxon>
        <taxon>Triticeae</taxon>
        <taxon>Triticinae</taxon>
        <taxon>Triticum</taxon>
    </lineage>
</organism>
<evidence type="ECO:0000256" key="1">
    <source>
        <dbReference type="ARBA" id="ARBA00008668"/>
    </source>
</evidence>
<dbReference type="InterPro" id="IPR050592">
    <property type="entry name" value="GDSL_lipolytic_enzyme"/>
</dbReference>
<dbReference type="GO" id="GO:0016788">
    <property type="term" value="F:hydrolase activity, acting on ester bonds"/>
    <property type="evidence" value="ECO:0007669"/>
    <property type="project" value="InterPro"/>
</dbReference>
<dbReference type="EMBL" id="LT934124">
    <property type="protein sequence ID" value="VAI89332.1"/>
    <property type="molecule type" value="Genomic_DNA"/>
</dbReference>
<accession>A0A9R1A4D0</accession>
<feature type="signal peptide" evidence="2">
    <location>
        <begin position="1"/>
        <end position="21"/>
    </location>
</feature>
<keyword evidence="4" id="KW-1185">Reference proteome</keyword>
<dbReference type="Pfam" id="PF00657">
    <property type="entry name" value="Lipase_GDSL"/>
    <property type="match status" value="1"/>
</dbReference>
<dbReference type="Proteomes" id="UP000324705">
    <property type="component" value="Chromosome 7B"/>
</dbReference>